<dbReference type="InterPro" id="IPR036661">
    <property type="entry name" value="Luciferase-like_sf"/>
</dbReference>
<dbReference type="SUPFAM" id="SSF51679">
    <property type="entry name" value="Bacterial luciferase-like"/>
    <property type="match status" value="1"/>
</dbReference>
<gene>
    <name evidence="6" type="ORF">AVDCRST_MAG55-1774</name>
</gene>
<dbReference type="NCBIfam" id="TIGR03856">
    <property type="entry name" value="F420_MSMEG_2906"/>
    <property type="match status" value="1"/>
</dbReference>
<dbReference type="AlphaFoldDB" id="A0A6J4PMJ9"/>
<reference evidence="6" key="1">
    <citation type="submission" date="2020-02" db="EMBL/GenBank/DDBJ databases">
        <authorList>
            <person name="Meier V. D."/>
        </authorList>
    </citation>
    <scope>NUCLEOTIDE SEQUENCE</scope>
    <source>
        <strain evidence="6">AVDCRST_MAG55</strain>
    </source>
</reference>
<sequence length="265" mass="29809">MATIRVGAQIQPQHAGYRQMRDAWLRVEESGADTLFNWDHFYPLYGYPEGKHLECWTLLGAMAEATERVEFGALVTCNSYRNPNLLADMARTVDHVSGGRLILGIGSGWFQKDYDRYGYDFKTAPDRLRDLDAAMPVIEARLSKLNPAPTRRIPILIGGGGEKVTLRIVAERAHIWNGFGGPEVAGRKSDILDDWCGKIGRDPGEIERSILINPNQIKNADRYVEKGITHLMLGFNGPDYDLAPLHELVSWRDSYRERNPEVLAG</sequence>
<accession>A0A6J4PMJ9</accession>
<keyword evidence="4" id="KW-0503">Monooxygenase</keyword>
<dbReference type="InterPro" id="IPR022480">
    <property type="entry name" value="F420_MSMEG2906"/>
</dbReference>
<evidence type="ECO:0000256" key="4">
    <source>
        <dbReference type="ARBA" id="ARBA00023033"/>
    </source>
</evidence>
<protein>
    <submittedName>
        <fullName evidence="6">Oxidoreductase</fullName>
    </submittedName>
</protein>
<evidence type="ECO:0000256" key="2">
    <source>
        <dbReference type="ARBA" id="ARBA00022643"/>
    </source>
</evidence>
<dbReference type="InterPro" id="IPR050172">
    <property type="entry name" value="SsuD_RutA_monooxygenase"/>
</dbReference>
<keyword evidence="2" id="KW-0288">FMN</keyword>
<evidence type="ECO:0000256" key="1">
    <source>
        <dbReference type="ARBA" id="ARBA00022630"/>
    </source>
</evidence>
<dbReference type="GO" id="GO:0046306">
    <property type="term" value="P:alkanesulfonate catabolic process"/>
    <property type="evidence" value="ECO:0007669"/>
    <property type="project" value="TreeGrafter"/>
</dbReference>
<organism evidence="6">
    <name type="scientific">uncultured Rubrobacteraceae bacterium</name>
    <dbReference type="NCBI Taxonomy" id="349277"/>
    <lineage>
        <taxon>Bacteria</taxon>
        <taxon>Bacillati</taxon>
        <taxon>Actinomycetota</taxon>
        <taxon>Rubrobacteria</taxon>
        <taxon>Rubrobacterales</taxon>
        <taxon>Rubrobacteraceae</taxon>
        <taxon>environmental samples</taxon>
    </lineage>
</organism>
<proteinExistence type="predicted"/>
<dbReference type="InterPro" id="IPR011251">
    <property type="entry name" value="Luciferase-like_dom"/>
</dbReference>
<dbReference type="EMBL" id="CADCUZ010000078">
    <property type="protein sequence ID" value="CAA9418270.1"/>
    <property type="molecule type" value="Genomic_DNA"/>
</dbReference>
<dbReference type="Pfam" id="PF00296">
    <property type="entry name" value="Bac_luciferase"/>
    <property type="match status" value="1"/>
</dbReference>
<dbReference type="GO" id="GO:0008726">
    <property type="term" value="F:alkanesulfonate monooxygenase activity"/>
    <property type="evidence" value="ECO:0007669"/>
    <property type="project" value="TreeGrafter"/>
</dbReference>
<keyword evidence="3" id="KW-0560">Oxidoreductase</keyword>
<dbReference type="Gene3D" id="3.20.20.30">
    <property type="entry name" value="Luciferase-like domain"/>
    <property type="match status" value="1"/>
</dbReference>
<evidence type="ECO:0000259" key="5">
    <source>
        <dbReference type="Pfam" id="PF00296"/>
    </source>
</evidence>
<dbReference type="CDD" id="cd01097">
    <property type="entry name" value="Tetrahydromethanopterin_reductase"/>
    <property type="match status" value="1"/>
</dbReference>
<keyword evidence="1" id="KW-0285">Flavoprotein</keyword>
<dbReference type="PANTHER" id="PTHR42847:SF8">
    <property type="entry name" value="CONSERVED PROTEIN"/>
    <property type="match status" value="1"/>
</dbReference>
<feature type="domain" description="Luciferase-like" evidence="5">
    <location>
        <begin position="3"/>
        <end position="213"/>
    </location>
</feature>
<name>A0A6J4PMJ9_9ACTN</name>
<dbReference type="PANTHER" id="PTHR42847">
    <property type="entry name" value="ALKANESULFONATE MONOOXYGENASE"/>
    <property type="match status" value="1"/>
</dbReference>
<evidence type="ECO:0000256" key="3">
    <source>
        <dbReference type="ARBA" id="ARBA00023002"/>
    </source>
</evidence>
<evidence type="ECO:0000313" key="6">
    <source>
        <dbReference type="EMBL" id="CAA9418270.1"/>
    </source>
</evidence>